<comment type="cofactor">
    <cofactor evidence="1">
        <name>pyridoxal 5'-phosphate</name>
        <dbReference type="ChEBI" id="CHEBI:597326"/>
    </cofactor>
</comment>
<evidence type="ECO:0000256" key="5">
    <source>
        <dbReference type="ARBA" id="ARBA00022898"/>
    </source>
</evidence>
<name>A0A2A6FQ74_9MICO</name>
<keyword evidence="4" id="KW-0479">Metal-binding</keyword>
<keyword evidence="3" id="KW-0808">Transferase</keyword>
<evidence type="ECO:0000313" key="10">
    <source>
        <dbReference type="EMBL" id="PDQ34840.1"/>
    </source>
</evidence>
<dbReference type="InterPro" id="IPR015422">
    <property type="entry name" value="PyrdxlP-dep_Trfase_small"/>
</dbReference>
<dbReference type="Gene3D" id="3.90.1150.10">
    <property type="entry name" value="Aspartate Aminotransferase, domain 1"/>
    <property type="match status" value="1"/>
</dbReference>
<dbReference type="GO" id="GO:0031071">
    <property type="term" value="F:cysteine desulfurase activity"/>
    <property type="evidence" value="ECO:0007669"/>
    <property type="project" value="UniProtKB-EC"/>
</dbReference>
<keyword evidence="6" id="KW-0408">Iron</keyword>
<evidence type="ECO:0000259" key="9">
    <source>
        <dbReference type="Pfam" id="PF00266"/>
    </source>
</evidence>
<feature type="domain" description="Aminotransferase class V" evidence="9">
    <location>
        <begin position="4"/>
        <end position="389"/>
    </location>
</feature>
<evidence type="ECO:0000256" key="4">
    <source>
        <dbReference type="ARBA" id="ARBA00022723"/>
    </source>
</evidence>
<dbReference type="Gene3D" id="3.40.640.10">
    <property type="entry name" value="Type I PLP-dependent aspartate aminotransferase-like (Major domain)"/>
    <property type="match status" value="1"/>
</dbReference>
<dbReference type="PIRSF" id="PIRSF005572">
    <property type="entry name" value="NifS"/>
    <property type="match status" value="1"/>
</dbReference>
<dbReference type="SUPFAM" id="SSF53383">
    <property type="entry name" value="PLP-dependent transferases"/>
    <property type="match status" value="1"/>
</dbReference>
<dbReference type="PANTHER" id="PTHR11601">
    <property type="entry name" value="CYSTEINE DESULFURYLASE FAMILY MEMBER"/>
    <property type="match status" value="1"/>
</dbReference>
<dbReference type="EMBL" id="NAEP01000044">
    <property type="protein sequence ID" value="PDQ34840.1"/>
    <property type="molecule type" value="Genomic_DNA"/>
</dbReference>
<dbReference type="GO" id="GO:0046872">
    <property type="term" value="F:metal ion binding"/>
    <property type="evidence" value="ECO:0007669"/>
    <property type="project" value="UniProtKB-KW"/>
</dbReference>
<dbReference type="InterPro" id="IPR000192">
    <property type="entry name" value="Aminotrans_V_dom"/>
</dbReference>
<evidence type="ECO:0000313" key="11">
    <source>
        <dbReference type="Proteomes" id="UP000219994"/>
    </source>
</evidence>
<accession>A0A2A6FQ74</accession>
<dbReference type="InterPro" id="IPR016454">
    <property type="entry name" value="Cysteine_dSase"/>
</dbReference>
<dbReference type="Proteomes" id="UP000219994">
    <property type="component" value="Unassembled WGS sequence"/>
</dbReference>
<keyword evidence="5" id="KW-0663">Pyridoxal phosphate</keyword>
<evidence type="ECO:0000256" key="1">
    <source>
        <dbReference type="ARBA" id="ARBA00001933"/>
    </source>
</evidence>
<dbReference type="PANTHER" id="PTHR11601:SF34">
    <property type="entry name" value="CYSTEINE DESULFURASE"/>
    <property type="match status" value="1"/>
</dbReference>
<evidence type="ECO:0000256" key="7">
    <source>
        <dbReference type="ARBA" id="ARBA00023014"/>
    </source>
</evidence>
<dbReference type="InterPro" id="IPR015421">
    <property type="entry name" value="PyrdxlP-dep_Trfase_major"/>
</dbReference>
<proteinExistence type="inferred from homology"/>
<evidence type="ECO:0000256" key="6">
    <source>
        <dbReference type="ARBA" id="ARBA00023004"/>
    </source>
</evidence>
<evidence type="ECO:0000256" key="8">
    <source>
        <dbReference type="ARBA" id="ARBA00050776"/>
    </source>
</evidence>
<organism evidence="10 11">
    <name type="scientific">Candidatus Lumbricidiphila eiseniae</name>
    <dbReference type="NCBI Taxonomy" id="1969409"/>
    <lineage>
        <taxon>Bacteria</taxon>
        <taxon>Bacillati</taxon>
        <taxon>Actinomycetota</taxon>
        <taxon>Actinomycetes</taxon>
        <taxon>Micrococcales</taxon>
        <taxon>Microbacteriaceae</taxon>
        <taxon>Candidatus Lumbricidiphila</taxon>
    </lineage>
</organism>
<comment type="caution">
    <text evidence="10">The sequence shown here is derived from an EMBL/GenBank/DDBJ whole genome shotgun (WGS) entry which is preliminary data.</text>
</comment>
<comment type="catalytic activity">
    <reaction evidence="8">
        <text>(sulfur carrier)-H + L-cysteine = (sulfur carrier)-SH + L-alanine</text>
        <dbReference type="Rhea" id="RHEA:43892"/>
        <dbReference type="Rhea" id="RHEA-COMP:14737"/>
        <dbReference type="Rhea" id="RHEA-COMP:14739"/>
        <dbReference type="ChEBI" id="CHEBI:29917"/>
        <dbReference type="ChEBI" id="CHEBI:35235"/>
        <dbReference type="ChEBI" id="CHEBI:57972"/>
        <dbReference type="ChEBI" id="CHEBI:64428"/>
        <dbReference type="EC" id="2.8.1.7"/>
    </reaction>
</comment>
<evidence type="ECO:0000256" key="2">
    <source>
        <dbReference type="ARBA" id="ARBA00006490"/>
    </source>
</evidence>
<reference evidence="11" key="1">
    <citation type="submission" date="2017-03" db="EMBL/GenBank/DDBJ databases">
        <authorList>
            <person name="Lund M.B."/>
        </authorList>
    </citation>
    <scope>NUCLEOTIDE SEQUENCE [LARGE SCALE GENOMIC DNA]</scope>
</reference>
<comment type="similarity">
    <text evidence="2">Belongs to the class-V pyridoxal-phosphate-dependent aminotransferase family. NifS/IscS subfamily.</text>
</comment>
<evidence type="ECO:0000256" key="3">
    <source>
        <dbReference type="ARBA" id="ARBA00022679"/>
    </source>
</evidence>
<dbReference type="InterPro" id="IPR015424">
    <property type="entry name" value="PyrdxlP-dep_Trfase"/>
</dbReference>
<keyword evidence="7" id="KW-0411">Iron-sulfur</keyword>
<gene>
    <name evidence="10" type="ORF">B5766_08715</name>
</gene>
<dbReference type="AlphaFoldDB" id="A0A2A6FQ74"/>
<sequence length="439" mass="44261">MAQVYLDHAATTHLRPDSRAALIAALDVLGNPASIHTDGQRARQLLEDSREQVAAAVGASGIEIIFTGGGTESVNLALKGLWWRRRPGTQRVLMVAGEHHATLDTVAWLAAHEGATVEVVPVDAVGRVRLEALDAALADAGSVALVTMLWASNEVGTVQPVRDVAARAARAGVPLHLDAVAAFGQLPIDVHAVRGDAGPGAGLVAMSVSAHKMGGPVGVGALWLDRSAALEPLLHGGGQQRGVRSGTQDIAAAAAFAAAARVVTGSVTGAGRAVAGTLAADAVHMSRLRDRLIAGGLAAVPSAVLSGDPDPAGRLPGNAHFSFPGCEGDSLLFLLDAAGIAVSTGSACQAGVPEPSHVLRAMGRSENDARGALRVTLGTSSTDGDVDAFLAALPAAHASAMVAGMTADTSRRTVPTTGFGRDGGDDGGARSFDVRAFGA</sequence>
<dbReference type="GO" id="GO:0051536">
    <property type="term" value="F:iron-sulfur cluster binding"/>
    <property type="evidence" value="ECO:0007669"/>
    <property type="project" value="UniProtKB-KW"/>
</dbReference>
<protein>
    <submittedName>
        <fullName evidence="10">Cysteine desulfurase NifS</fullName>
    </submittedName>
</protein>
<dbReference type="Pfam" id="PF00266">
    <property type="entry name" value="Aminotran_5"/>
    <property type="match status" value="1"/>
</dbReference>